<dbReference type="AlphaFoldDB" id="A0AA35LLX7"/>
<feature type="chain" id="PRO_5041215869" evidence="1">
    <location>
        <begin position="23"/>
        <end position="114"/>
    </location>
</feature>
<accession>A0AA35LLX7</accession>
<keyword evidence="1" id="KW-0732">Signal</keyword>
<protein>
    <submittedName>
        <fullName evidence="2">Uncharacterized protein</fullName>
    </submittedName>
</protein>
<gene>
    <name evidence="2" type="ORF">PODLI_1B026809</name>
</gene>
<keyword evidence="3" id="KW-1185">Reference proteome</keyword>
<proteinExistence type="predicted"/>
<evidence type="ECO:0000256" key="1">
    <source>
        <dbReference type="SAM" id="SignalP"/>
    </source>
</evidence>
<feature type="signal peptide" evidence="1">
    <location>
        <begin position="1"/>
        <end position="22"/>
    </location>
</feature>
<organism evidence="2 3">
    <name type="scientific">Podarcis lilfordi</name>
    <name type="common">Lilford's wall lizard</name>
    <dbReference type="NCBI Taxonomy" id="74358"/>
    <lineage>
        <taxon>Eukaryota</taxon>
        <taxon>Metazoa</taxon>
        <taxon>Chordata</taxon>
        <taxon>Craniata</taxon>
        <taxon>Vertebrata</taxon>
        <taxon>Euteleostomi</taxon>
        <taxon>Lepidosauria</taxon>
        <taxon>Squamata</taxon>
        <taxon>Bifurcata</taxon>
        <taxon>Unidentata</taxon>
        <taxon>Episquamata</taxon>
        <taxon>Laterata</taxon>
        <taxon>Lacertibaenia</taxon>
        <taxon>Lacertidae</taxon>
        <taxon>Podarcis</taxon>
    </lineage>
</organism>
<sequence length="114" mass="12944">MAYLCVCVCVCVLMCLFTAREGFPGAHQMQGHGQTESVQAPRSSRLQSMESYLVYSAPELFRQHFKNEAVPFLLQHTLFQVTFKQENGMMMIIYLCPAHLTGLPQSLWVASNRI</sequence>
<reference evidence="2" key="1">
    <citation type="submission" date="2022-12" db="EMBL/GenBank/DDBJ databases">
        <authorList>
            <person name="Alioto T."/>
            <person name="Alioto T."/>
            <person name="Gomez Garrido J."/>
        </authorList>
    </citation>
    <scope>NUCLEOTIDE SEQUENCE</scope>
</reference>
<name>A0AA35LLX7_9SAUR</name>
<evidence type="ECO:0000313" key="2">
    <source>
        <dbReference type="EMBL" id="CAI5798237.1"/>
    </source>
</evidence>
<dbReference type="EMBL" id="OX395143">
    <property type="protein sequence ID" value="CAI5798237.1"/>
    <property type="molecule type" value="Genomic_DNA"/>
</dbReference>
<evidence type="ECO:0000313" key="3">
    <source>
        <dbReference type="Proteomes" id="UP001178461"/>
    </source>
</evidence>
<dbReference type="Proteomes" id="UP001178461">
    <property type="component" value="Chromosome 16"/>
</dbReference>